<dbReference type="HOGENOM" id="CLU_026556_1_0_2"/>
<dbReference type="KEGG" id="mew:MSWAN_0005"/>
<dbReference type="AlphaFoldDB" id="F6D775"/>
<feature type="transmembrane region" description="Helical" evidence="1">
    <location>
        <begin position="447"/>
        <end position="467"/>
    </location>
</feature>
<evidence type="ECO:0008006" key="6">
    <source>
        <dbReference type="Google" id="ProtNLM"/>
    </source>
</evidence>
<feature type="transmembrane region" description="Helical" evidence="1">
    <location>
        <begin position="251"/>
        <end position="274"/>
    </location>
</feature>
<evidence type="ECO:0000313" key="4">
    <source>
        <dbReference type="EMBL" id="AEG17053.1"/>
    </source>
</evidence>
<dbReference type="eggNOG" id="arCOG03432">
    <property type="taxonomic scope" value="Archaea"/>
</dbReference>
<dbReference type="GeneID" id="10667481"/>
<dbReference type="EMBL" id="CP002772">
    <property type="protein sequence ID" value="AEG17053.1"/>
    <property type="molecule type" value="Genomic_DNA"/>
</dbReference>
<feature type="domain" description="DUF2207" evidence="2">
    <location>
        <begin position="35"/>
        <end position="211"/>
    </location>
</feature>
<dbReference type="STRING" id="868131.MSWAN_0005"/>
<dbReference type="RefSeq" id="WP_013824555.1">
    <property type="nucleotide sequence ID" value="NC_015574.1"/>
</dbReference>
<accession>F6D775</accession>
<evidence type="ECO:0000313" key="5">
    <source>
        <dbReference type="Proteomes" id="UP000009231"/>
    </source>
</evidence>
<feature type="transmembrane region" description="Helical" evidence="1">
    <location>
        <begin position="473"/>
        <end position="491"/>
    </location>
</feature>
<keyword evidence="5" id="KW-1185">Reference proteome</keyword>
<organism evidence="4 5">
    <name type="scientific">Methanobacterium paludis (strain DSM 25820 / JCM 18151 / SWAN1)</name>
    <dbReference type="NCBI Taxonomy" id="868131"/>
    <lineage>
        <taxon>Archaea</taxon>
        <taxon>Methanobacteriati</taxon>
        <taxon>Methanobacteriota</taxon>
        <taxon>Methanomada group</taxon>
        <taxon>Methanobacteria</taxon>
        <taxon>Methanobacteriales</taxon>
        <taxon>Methanobacteriaceae</taxon>
        <taxon>Methanobacterium</taxon>
    </lineage>
</organism>
<dbReference type="InterPro" id="IPR018702">
    <property type="entry name" value="DUF2207"/>
</dbReference>
<protein>
    <recommendedName>
        <fullName evidence="6">DUF2207 domain-containing protein</fullName>
    </recommendedName>
</protein>
<keyword evidence="1" id="KW-1133">Transmembrane helix</keyword>
<sequence>MDKKRISFIFLLLISLLTLSGAVYAAGSSSSSSYSIPSIHTDLFVQNDGTLHVKELIHYSFSGTFHGVYRDIPLTSGQSLENIKVSSQGAYSTYNVTNNGTGDRITVYLYSDSQKTIPVTDKDVDVTIEYDFLHGIKIYNDVADLQYKLWGTGWQVPVNQLTANVHLNSSQGVEYWLNPPYFANQSGWQGNVFQVSTNELGKGEYFEVRMAIPRSQFAANPQNGVLINQNGLQAIEKIQNDYQNSLNSQNFWNHVFTALLILLMFVPFIIYFLLGREPKIDYRAEYERDVPTDDPPALVNAICVHGVSKGIGEPDMNGFRATIMDLINRKYLTMGTVSKENKSFKDSLMGKIKNQAPKKSVYLQINTEKDLSKLENFEMDVLDILRKFERDGTINLEDMNQDLKDRGNAEAFRDAYGTWEYDLKKRFLSDGEMEKIFERKGDSYLKIYAVGALVLAFIVGFMTFGQSLPSSRYPLYAAVALGVISLISLKLPEGIAGRWTTHGEEYDAKWRNFKKYLKDFSLIKEYPPESIVIWNKYLVYATALGVAENVRKAMEINLPEEELEMNNIYLFHYYGGYLLLNLALNAGMTSGLNSDAADAIGGFGDIGGGFGGGGGGAF</sequence>
<evidence type="ECO:0000259" key="3">
    <source>
        <dbReference type="Pfam" id="PF20990"/>
    </source>
</evidence>
<reference evidence="4 5" key="1">
    <citation type="journal article" date="2014" name="Int. J. Syst. Evol. Microbiol.">
        <title>Methanobacterium paludis sp. nov. and a novel strain of Methanobacterium lacus isolated from northern peatlands.</title>
        <authorList>
            <person name="Cadillo-Quiroz H."/>
            <person name="Brauer S.L."/>
            <person name="Goodson N."/>
            <person name="Yavitt J.B."/>
            <person name="Zinder S.H."/>
        </authorList>
    </citation>
    <scope>NUCLEOTIDE SEQUENCE [LARGE SCALE GENOMIC DNA]</scope>
    <source>
        <strain evidence="5">DSM 25820 / JCM 18151 / SWAN1</strain>
    </source>
</reference>
<evidence type="ECO:0000259" key="2">
    <source>
        <dbReference type="Pfam" id="PF09972"/>
    </source>
</evidence>
<gene>
    <name evidence="4" type="ordered locus">MSWAN_0005</name>
</gene>
<dbReference type="Proteomes" id="UP000009231">
    <property type="component" value="Chromosome"/>
</dbReference>
<evidence type="ECO:0000256" key="1">
    <source>
        <dbReference type="SAM" id="Phobius"/>
    </source>
</evidence>
<keyword evidence="1" id="KW-0472">Membrane</keyword>
<feature type="domain" description="Predicted membrane protein YciQ-like C-terminal" evidence="3">
    <location>
        <begin position="284"/>
        <end position="554"/>
    </location>
</feature>
<proteinExistence type="predicted"/>
<dbReference type="OrthoDB" id="137138at2157"/>
<dbReference type="InterPro" id="IPR048389">
    <property type="entry name" value="YciQ-like_C"/>
</dbReference>
<name>F6D775_METPW</name>
<dbReference type="Pfam" id="PF20990">
    <property type="entry name" value="DUF2207_C"/>
    <property type="match status" value="1"/>
</dbReference>
<keyword evidence="1" id="KW-0812">Transmembrane</keyword>
<dbReference type="Pfam" id="PF09972">
    <property type="entry name" value="DUF2207"/>
    <property type="match status" value="1"/>
</dbReference>